<dbReference type="InterPro" id="IPR011009">
    <property type="entry name" value="Kinase-like_dom_sf"/>
</dbReference>
<proteinExistence type="predicted"/>
<protein>
    <recommendedName>
        <fullName evidence="1">Protein kinase domain-containing protein</fullName>
    </recommendedName>
</protein>
<gene>
    <name evidence="2" type="ORF">PAPYR_1632</name>
</gene>
<dbReference type="SMART" id="SM00220">
    <property type="entry name" value="S_TKc"/>
    <property type="match status" value="1"/>
</dbReference>
<evidence type="ECO:0000259" key="1">
    <source>
        <dbReference type="PROSITE" id="PS50011"/>
    </source>
</evidence>
<dbReference type="EMBL" id="JAPMOS010000005">
    <property type="protein sequence ID" value="KAJ4461932.1"/>
    <property type="molecule type" value="Genomic_DNA"/>
</dbReference>
<dbReference type="Gene3D" id="1.10.510.10">
    <property type="entry name" value="Transferase(Phosphotransferase) domain 1"/>
    <property type="match status" value="1"/>
</dbReference>
<reference evidence="2" key="1">
    <citation type="journal article" date="2022" name="bioRxiv">
        <title>Genomics of Preaxostyla Flagellates Illuminates Evolutionary Transitions and the Path Towards Mitochondrial Loss.</title>
        <authorList>
            <person name="Novak L.V.F."/>
            <person name="Treitli S.C."/>
            <person name="Pyrih J."/>
            <person name="Halakuc P."/>
            <person name="Pipaliya S.V."/>
            <person name="Vacek V."/>
            <person name="Brzon O."/>
            <person name="Soukal P."/>
            <person name="Eme L."/>
            <person name="Dacks J.B."/>
            <person name="Karnkowska A."/>
            <person name="Elias M."/>
            <person name="Hampl V."/>
        </authorList>
    </citation>
    <scope>NUCLEOTIDE SEQUENCE</scope>
    <source>
        <strain evidence="2">RCP-MX</strain>
    </source>
</reference>
<dbReference type="Pfam" id="PF00069">
    <property type="entry name" value="Pkinase"/>
    <property type="match status" value="1"/>
</dbReference>
<organism evidence="2 3">
    <name type="scientific">Paratrimastix pyriformis</name>
    <dbReference type="NCBI Taxonomy" id="342808"/>
    <lineage>
        <taxon>Eukaryota</taxon>
        <taxon>Metamonada</taxon>
        <taxon>Preaxostyla</taxon>
        <taxon>Paratrimastigidae</taxon>
        <taxon>Paratrimastix</taxon>
    </lineage>
</organism>
<evidence type="ECO:0000313" key="2">
    <source>
        <dbReference type="EMBL" id="KAJ4461932.1"/>
    </source>
</evidence>
<dbReference type="PANTHER" id="PTHR24361">
    <property type="entry name" value="MITOGEN-ACTIVATED KINASE KINASE KINASE"/>
    <property type="match status" value="1"/>
</dbReference>
<dbReference type="CDD" id="cd00180">
    <property type="entry name" value="PKc"/>
    <property type="match status" value="1"/>
</dbReference>
<keyword evidence="3" id="KW-1185">Reference proteome</keyword>
<dbReference type="InterPro" id="IPR000719">
    <property type="entry name" value="Prot_kinase_dom"/>
</dbReference>
<dbReference type="PROSITE" id="PS50011">
    <property type="entry name" value="PROTEIN_KINASE_DOM"/>
    <property type="match status" value="1"/>
</dbReference>
<feature type="domain" description="Protein kinase" evidence="1">
    <location>
        <begin position="17"/>
        <end position="286"/>
    </location>
</feature>
<name>A0ABQ8UTS1_9EUKA</name>
<dbReference type="InterPro" id="IPR053235">
    <property type="entry name" value="Ser_Thr_kinase"/>
</dbReference>
<evidence type="ECO:0000313" key="3">
    <source>
        <dbReference type="Proteomes" id="UP001141327"/>
    </source>
</evidence>
<dbReference type="SUPFAM" id="SSF56112">
    <property type="entry name" value="Protein kinase-like (PK-like)"/>
    <property type="match status" value="1"/>
</dbReference>
<sequence length="296" mass="32941">MTARYQDFPATQQDGQTVPRTLIFSDDVSHVYKMQDLQTNNVVAIKEVDCSLDESLFDSCIQEGFLQGRLRHSGIVPCINIFRRVSQDHSSQHICLVLPLCDFVRMDQAPLGTITMEQCDQAFQRLLEVLEYLCNERVMHCNLKPASIFICSGHLFLGDFSRARDVSGQAQCLLPPSVPVDYFSAPEMAQHVPCTLQSDLFSAGLVLICLYGRLTPAALRHLLGDCPPHSMPETDLHGRVRQILASVNRTPGLLPLAQVESAILGLLSRDPCRRPTADSLLQRLFPQPPNPSCSKV</sequence>
<accession>A0ABQ8UTS1</accession>
<dbReference type="Gene3D" id="3.30.200.20">
    <property type="entry name" value="Phosphorylase Kinase, domain 1"/>
    <property type="match status" value="1"/>
</dbReference>
<comment type="caution">
    <text evidence="2">The sequence shown here is derived from an EMBL/GenBank/DDBJ whole genome shotgun (WGS) entry which is preliminary data.</text>
</comment>
<dbReference type="Proteomes" id="UP001141327">
    <property type="component" value="Unassembled WGS sequence"/>
</dbReference>